<gene>
    <name evidence="7" type="ORF">Saso_51070</name>
</gene>
<dbReference type="InterPro" id="IPR036271">
    <property type="entry name" value="Tet_transcr_reg_TetR-rel_C_sf"/>
</dbReference>
<dbReference type="InterPro" id="IPR004111">
    <property type="entry name" value="Repressor_TetR_C"/>
</dbReference>
<evidence type="ECO:0000256" key="2">
    <source>
        <dbReference type="ARBA" id="ARBA00023125"/>
    </source>
</evidence>
<dbReference type="Pfam" id="PF02909">
    <property type="entry name" value="TetR_C_1"/>
    <property type="match status" value="1"/>
</dbReference>
<keyword evidence="3" id="KW-0804">Transcription</keyword>
<accession>A0ABQ3S5Y6</accession>
<dbReference type="InterPro" id="IPR001647">
    <property type="entry name" value="HTH_TetR"/>
</dbReference>
<evidence type="ECO:0000256" key="1">
    <source>
        <dbReference type="ARBA" id="ARBA00023015"/>
    </source>
</evidence>
<dbReference type="PROSITE" id="PS50977">
    <property type="entry name" value="HTH_TETR_2"/>
    <property type="match status" value="1"/>
</dbReference>
<dbReference type="SUPFAM" id="SSF48498">
    <property type="entry name" value="Tetracyclin repressor-like, C-terminal domain"/>
    <property type="match status" value="1"/>
</dbReference>
<keyword evidence="8" id="KW-1185">Reference proteome</keyword>
<keyword evidence="1" id="KW-0805">Transcription regulation</keyword>
<evidence type="ECO:0000259" key="6">
    <source>
        <dbReference type="PROSITE" id="PS50977"/>
    </source>
</evidence>
<evidence type="ECO:0000313" key="8">
    <source>
        <dbReference type="Proteomes" id="UP000649259"/>
    </source>
</evidence>
<dbReference type="SUPFAM" id="SSF46689">
    <property type="entry name" value="Homeodomain-like"/>
    <property type="match status" value="1"/>
</dbReference>
<feature type="region of interest" description="Disordered" evidence="5">
    <location>
        <begin position="1"/>
        <end position="30"/>
    </location>
</feature>
<reference evidence="8" key="1">
    <citation type="submission" date="2023-07" db="EMBL/GenBank/DDBJ databases">
        <title>Whole genome shotgun sequence of Streptomyces cacaoi subsp. asoensis NBRC 13813.</title>
        <authorList>
            <person name="Komaki H."/>
            <person name="Tamura T."/>
        </authorList>
    </citation>
    <scope>NUCLEOTIDE SEQUENCE [LARGE SCALE GENOMIC DNA]</scope>
    <source>
        <strain evidence="8">NBRC 13813</strain>
    </source>
</reference>
<sequence length="238" mass="25274">MPRDEGADAPGISPEQLWLSPARPRRGRKPAYSREAITAAAVALADAEGLEAVTMRKVAAQVGAGAMSLYSYAPDKETLLELMVDHVSGELPTTGTPTGDWRTDLKAIARLQRAHMLRHPWLPAALAARRIPGPNTLAFLERALAALRPSGLDGAAKLEVFAQLTAFVAGHVAHEIARTAASQSPDRAAAEARYLAAVAADGRHPELAEALAAPGRPLTPEATFTRFLNRLIDGLDTD</sequence>
<protein>
    <submittedName>
        <fullName evidence="7">TetR family transcriptional regulator</fullName>
    </submittedName>
</protein>
<dbReference type="PANTHER" id="PTHR30055:SF151">
    <property type="entry name" value="TRANSCRIPTIONAL REGULATORY PROTEIN"/>
    <property type="match status" value="1"/>
</dbReference>
<dbReference type="RefSeq" id="WP_189928232.1">
    <property type="nucleotide sequence ID" value="NZ_BMSI01000023.1"/>
</dbReference>
<keyword evidence="2 4" id="KW-0238">DNA-binding</keyword>
<dbReference type="EMBL" id="BNEB01000005">
    <property type="protein sequence ID" value="GHI63457.1"/>
    <property type="molecule type" value="Genomic_DNA"/>
</dbReference>
<dbReference type="Pfam" id="PF00440">
    <property type="entry name" value="TetR_N"/>
    <property type="match status" value="1"/>
</dbReference>
<dbReference type="Proteomes" id="UP000649259">
    <property type="component" value="Unassembled WGS sequence"/>
</dbReference>
<dbReference type="InterPro" id="IPR009057">
    <property type="entry name" value="Homeodomain-like_sf"/>
</dbReference>
<evidence type="ECO:0000256" key="5">
    <source>
        <dbReference type="SAM" id="MobiDB-lite"/>
    </source>
</evidence>
<comment type="caution">
    <text evidence="7">The sequence shown here is derived from an EMBL/GenBank/DDBJ whole genome shotgun (WGS) entry which is preliminary data.</text>
</comment>
<feature type="domain" description="HTH tetR-type" evidence="6">
    <location>
        <begin position="31"/>
        <end position="91"/>
    </location>
</feature>
<dbReference type="InterPro" id="IPR050109">
    <property type="entry name" value="HTH-type_TetR-like_transc_reg"/>
</dbReference>
<name>A0ABQ3S5Y6_9ACTN</name>
<dbReference type="Gene3D" id="1.10.10.60">
    <property type="entry name" value="Homeodomain-like"/>
    <property type="match status" value="1"/>
</dbReference>
<feature type="DNA-binding region" description="H-T-H motif" evidence="4">
    <location>
        <begin position="54"/>
        <end position="73"/>
    </location>
</feature>
<organism evidence="7 8">
    <name type="scientific">Streptomyces asoensis</name>
    <dbReference type="NCBI Taxonomy" id="249586"/>
    <lineage>
        <taxon>Bacteria</taxon>
        <taxon>Bacillati</taxon>
        <taxon>Actinomycetota</taxon>
        <taxon>Actinomycetes</taxon>
        <taxon>Kitasatosporales</taxon>
        <taxon>Streptomycetaceae</taxon>
        <taxon>Streptomyces</taxon>
    </lineage>
</organism>
<evidence type="ECO:0000256" key="4">
    <source>
        <dbReference type="PROSITE-ProRule" id="PRU00335"/>
    </source>
</evidence>
<evidence type="ECO:0000313" key="7">
    <source>
        <dbReference type="EMBL" id="GHI63457.1"/>
    </source>
</evidence>
<dbReference type="PANTHER" id="PTHR30055">
    <property type="entry name" value="HTH-TYPE TRANSCRIPTIONAL REGULATOR RUTR"/>
    <property type="match status" value="1"/>
</dbReference>
<dbReference type="Gene3D" id="1.10.357.10">
    <property type="entry name" value="Tetracycline Repressor, domain 2"/>
    <property type="match status" value="1"/>
</dbReference>
<dbReference type="GeneID" id="91472940"/>
<evidence type="ECO:0000256" key="3">
    <source>
        <dbReference type="ARBA" id="ARBA00023163"/>
    </source>
</evidence>
<proteinExistence type="predicted"/>